<reference evidence="3" key="1">
    <citation type="journal article" date="2020" name="Stud. Mycol.">
        <title>101 Dothideomycetes genomes: A test case for predicting lifestyles and emergence of pathogens.</title>
        <authorList>
            <person name="Haridas S."/>
            <person name="Albert R."/>
            <person name="Binder M."/>
            <person name="Bloem J."/>
            <person name="LaButti K."/>
            <person name="Salamov A."/>
            <person name="Andreopoulos B."/>
            <person name="Baker S."/>
            <person name="Barry K."/>
            <person name="Bills G."/>
            <person name="Bluhm B."/>
            <person name="Cannon C."/>
            <person name="Castanera R."/>
            <person name="Culley D."/>
            <person name="Daum C."/>
            <person name="Ezra D."/>
            <person name="Gonzalez J."/>
            <person name="Henrissat B."/>
            <person name="Kuo A."/>
            <person name="Liang C."/>
            <person name="Lipzen A."/>
            <person name="Lutzoni F."/>
            <person name="Magnuson J."/>
            <person name="Mondo S."/>
            <person name="Nolan M."/>
            <person name="Ohm R."/>
            <person name="Pangilinan J."/>
            <person name="Park H.-J."/>
            <person name="Ramirez L."/>
            <person name="Alfaro M."/>
            <person name="Sun H."/>
            <person name="Tritt A."/>
            <person name="Yoshinaga Y."/>
            <person name="Zwiers L.-H."/>
            <person name="Turgeon B."/>
            <person name="Goodwin S."/>
            <person name="Spatafora J."/>
            <person name="Crous P."/>
            <person name="Grigoriev I."/>
        </authorList>
    </citation>
    <scope>NUCLEOTIDE SEQUENCE [LARGE SCALE GENOMIC DNA]</scope>
    <source>
        <strain evidence="3">CECT 20119</strain>
    </source>
</reference>
<dbReference type="Proteomes" id="UP000799538">
    <property type="component" value="Unassembled WGS sequence"/>
</dbReference>
<feature type="chain" id="PRO_5025351955" evidence="1">
    <location>
        <begin position="20"/>
        <end position="115"/>
    </location>
</feature>
<accession>A0A6A6FXV6</accession>
<keyword evidence="1" id="KW-0732">Signal</keyword>
<dbReference type="AlphaFoldDB" id="A0A6A6FXV6"/>
<protein>
    <submittedName>
        <fullName evidence="2">Uncharacterized protein</fullName>
    </submittedName>
</protein>
<keyword evidence="3" id="KW-1185">Reference proteome</keyword>
<feature type="signal peptide" evidence="1">
    <location>
        <begin position="1"/>
        <end position="19"/>
    </location>
</feature>
<proteinExistence type="predicted"/>
<gene>
    <name evidence="2" type="ORF">BDZ85DRAFT_253795</name>
</gene>
<evidence type="ECO:0000313" key="2">
    <source>
        <dbReference type="EMBL" id="KAF2218154.1"/>
    </source>
</evidence>
<evidence type="ECO:0000256" key="1">
    <source>
        <dbReference type="SAM" id="SignalP"/>
    </source>
</evidence>
<name>A0A6A6FXV6_9PEZI</name>
<evidence type="ECO:0000313" key="3">
    <source>
        <dbReference type="Proteomes" id="UP000799538"/>
    </source>
</evidence>
<sequence>MAFLFAFLLELLSWLTAPATNIPNLHYVGGTMVMTGYFTTRGVYQFQEINRRCYGDWRHARVGGLHCSYAVAQQVGWHAFAGSVGVAGGEVVRLWMEEAKVDRPITGIVKLGKEL</sequence>
<dbReference type="EMBL" id="ML992578">
    <property type="protein sequence ID" value="KAF2218154.1"/>
    <property type="molecule type" value="Genomic_DNA"/>
</dbReference>
<organism evidence="2 3">
    <name type="scientific">Elsinoe ampelina</name>
    <dbReference type="NCBI Taxonomy" id="302913"/>
    <lineage>
        <taxon>Eukaryota</taxon>
        <taxon>Fungi</taxon>
        <taxon>Dikarya</taxon>
        <taxon>Ascomycota</taxon>
        <taxon>Pezizomycotina</taxon>
        <taxon>Dothideomycetes</taxon>
        <taxon>Dothideomycetidae</taxon>
        <taxon>Myriangiales</taxon>
        <taxon>Elsinoaceae</taxon>
        <taxon>Elsinoe</taxon>
    </lineage>
</organism>